<dbReference type="AlphaFoldDB" id="A0A8J7CQU8"/>
<dbReference type="RefSeq" id="WP_192534273.1">
    <property type="nucleotide sequence ID" value="NZ_JACZHT010000004.1"/>
</dbReference>
<sequence>MSRRSLFFSTLLAGSLMLPLAASAQPYCWGPNDDYDKAITEAMKGASLDLNAAITAATKKVPGAVQGARLAAFGLPGEERVTPKDRKGSAPTYLVTVRDADTRTMVAVNGLTGATDVIGEATGVFARAPFNPSSGWRHQGGWKGWGARGFGPAADMRTAKVDAATALGTAANTVKDAKPVMVRGVASDESTEGTAWMVTMKSTAESGPRSMSIVLVDSVTGKVLATESFEPGRFGPRMGGMPRGGMPGMMGPGRGGPMQGGPMQGGPAASPAAPKAE</sequence>
<accession>A0A8J7CQU8</accession>
<evidence type="ECO:0000256" key="2">
    <source>
        <dbReference type="SAM" id="SignalP"/>
    </source>
</evidence>
<proteinExistence type="predicted"/>
<protein>
    <recommendedName>
        <fullName evidence="5">PepSY domain-containing protein</fullName>
    </recommendedName>
</protein>
<evidence type="ECO:0000313" key="3">
    <source>
        <dbReference type="EMBL" id="MBE1237260.1"/>
    </source>
</evidence>
<reference evidence="3" key="1">
    <citation type="submission" date="2020-10" db="EMBL/GenBank/DDBJ databases">
        <title>Genome sequence of the unusual species of purple photosynthetic bacteria, Phaeovibrio sulfidiphilus DSM 23193, type strain.</title>
        <authorList>
            <person name="Kyndt J.A."/>
            <person name="Meyer T.E."/>
        </authorList>
    </citation>
    <scope>NUCLEOTIDE SEQUENCE</scope>
    <source>
        <strain evidence="3">DSM 23193</strain>
    </source>
</reference>
<gene>
    <name evidence="3" type="ORF">IHV25_06330</name>
</gene>
<feature type="compositionally biased region" description="Gly residues" evidence="1">
    <location>
        <begin position="245"/>
        <end position="264"/>
    </location>
</feature>
<evidence type="ECO:0000313" key="4">
    <source>
        <dbReference type="Proteomes" id="UP000631034"/>
    </source>
</evidence>
<feature type="region of interest" description="Disordered" evidence="1">
    <location>
        <begin position="245"/>
        <end position="277"/>
    </location>
</feature>
<dbReference type="Proteomes" id="UP000631034">
    <property type="component" value="Unassembled WGS sequence"/>
</dbReference>
<keyword evidence="4" id="KW-1185">Reference proteome</keyword>
<comment type="caution">
    <text evidence="3">The sequence shown here is derived from an EMBL/GenBank/DDBJ whole genome shotgun (WGS) entry which is preliminary data.</text>
</comment>
<keyword evidence="2" id="KW-0732">Signal</keyword>
<name>A0A8J7CQU8_9PROT</name>
<organism evidence="3 4">
    <name type="scientific">Phaeovibrio sulfidiphilus</name>
    <dbReference type="NCBI Taxonomy" id="1220600"/>
    <lineage>
        <taxon>Bacteria</taxon>
        <taxon>Pseudomonadati</taxon>
        <taxon>Pseudomonadota</taxon>
        <taxon>Alphaproteobacteria</taxon>
        <taxon>Rhodospirillales</taxon>
        <taxon>Rhodospirillaceae</taxon>
        <taxon>Phaeovibrio</taxon>
    </lineage>
</organism>
<feature type="signal peptide" evidence="2">
    <location>
        <begin position="1"/>
        <end position="24"/>
    </location>
</feature>
<evidence type="ECO:0000256" key="1">
    <source>
        <dbReference type="SAM" id="MobiDB-lite"/>
    </source>
</evidence>
<feature type="chain" id="PRO_5035254102" description="PepSY domain-containing protein" evidence="2">
    <location>
        <begin position="25"/>
        <end position="277"/>
    </location>
</feature>
<dbReference type="EMBL" id="JACZHT010000004">
    <property type="protein sequence ID" value="MBE1237260.1"/>
    <property type="molecule type" value="Genomic_DNA"/>
</dbReference>
<evidence type="ECO:0008006" key="5">
    <source>
        <dbReference type="Google" id="ProtNLM"/>
    </source>
</evidence>